<dbReference type="NCBIfam" id="NF002528">
    <property type="entry name" value="PRK01966.1-4"/>
    <property type="match status" value="1"/>
</dbReference>
<evidence type="ECO:0000256" key="18">
    <source>
        <dbReference type="ARBA" id="ARBA00060592"/>
    </source>
</evidence>
<evidence type="ECO:0000256" key="15">
    <source>
        <dbReference type="ARBA" id="ARBA00023211"/>
    </source>
</evidence>
<evidence type="ECO:0000256" key="13">
    <source>
        <dbReference type="ARBA" id="ARBA00022960"/>
    </source>
</evidence>
<comment type="catalytic activity">
    <reaction evidence="17 22">
        <text>2 D-alanine + ATP = D-alanyl-D-alanine + ADP + phosphate + H(+)</text>
        <dbReference type="Rhea" id="RHEA:11224"/>
        <dbReference type="ChEBI" id="CHEBI:15378"/>
        <dbReference type="ChEBI" id="CHEBI:30616"/>
        <dbReference type="ChEBI" id="CHEBI:43474"/>
        <dbReference type="ChEBI" id="CHEBI:57416"/>
        <dbReference type="ChEBI" id="CHEBI:57822"/>
        <dbReference type="ChEBI" id="CHEBI:456216"/>
        <dbReference type="EC" id="6.3.2.4"/>
    </reaction>
</comment>
<keyword evidence="29" id="KW-1185">Reference proteome</keyword>
<dbReference type="EC" id="6.3.2.4" evidence="6 22"/>
<comment type="pathway">
    <text evidence="4 22">Cell wall biogenesis; peptidoglycan biosynthesis.</text>
</comment>
<dbReference type="InterPro" id="IPR011761">
    <property type="entry name" value="ATP-grasp"/>
</dbReference>
<dbReference type="PROSITE" id="PS50975">
    <property type="entry name" value="ATP_GRASP"/>
    <property type="match status" value="1"/>
</dbReference>
<keyword evidence="9 25" id="KW-0479">Metal-binding</keyword>
<dbReference type="Pfam" id="PF07478">
    <property type="entry name" value="Dala_Dala_lig_C"/>
    <property type="match status" value="1"/>
</dbReference>
<accession>A0A6L5GTJ4</accession>
<comment type="pathway">
    <text evidence="18">Glycan biosynthesis.</text>
</comment>
<comment type="caution">
    <text evidence="28">The sequence shown here is derived from an EMBL/GenBank/DDBJ whole genome shotgun (WGS) entry which is preliminary data.</text>
</comment>
<feature type="binding site" evidence="24">
    <location>
        <begin position="307"/>
        <end position="308"/>
    </location>
    <ligand>
        <name>ATP</name>
        <dbReference type="ChEBI" id="CHEBI:30616"/>
    </ligand>
</feature>
<dbReference type="Gene3D" id="3.40.50.20">
    <property type="match status" value="1"/>
</dbReference>
<dbReference type="Pfam" id="PF01820">
    <property type="entry name" value="Dala_Dala_lig_N"/>
    <property type="match status" value="1"/>
</dbReference>
<evidence type="ECO:0000256" key="21">
    <source>
        <dbReference type="ARBA" id="ARBA00077154"/>
    </source>
</evidence>
<dbReference type="GO" id="GO:0005524">
    <property type="term" value="F:ATP binding"/>
    <property type="evidence" value="ECO:0007669"/>
    <property type="project" value="UniProtKB-UniRule"/>
</dbReference>
<evidence type="ECO:0000256" key="8">
    <source>
        <dbReference type="ARBA" id="ARBA00022598"/>
    </source>
</evidence>
<dbReference type="InterPro" id="IPR011095">
    <property type="entry name" value="Dala_Dala_lig_C"/>
</dbReference>
<dbReference type="SUPFAM" id="SSF52440">
    <property type="entry name" value="PreATP-grasp domain"/>
    <property type="match status" value="1"/>
</dbReference>
<keyword evidence="11 26" id="KW-0067">ATP-binding</keyword>
<keyword evidence="14 22" id="KW-0573">Peptidoglycan synthesis</keyword>
<evidence type="ECO:0000256" key="19">
    <source>
        <dbReference type="ARBA" id="ARBA00068427"/>
    </source>
</evidence>
<keyword evidence="13 22" id="KW-0133">Cell shape</keyword>
<dbReference type="GO" id="GO:0008716">
    <property type="term" value="F:D-alanine-D-alanine ligase activity"/>
    <property type="evidence" value="ECO:0007669"/>
    <property type="project" value="UniProtKB-UniRule"/>
</dbReference>
<sequence>MPDKIKLGLVFGGQSGEHEVARVSAYNVLKVIDLDKYDVVTIGITKDGRWMIYTGDWDKLPDGSWEQDTDHIRTDFSLFTDPLIQSIDVFWPMMHGPMGEDGTIQGVFEMMNKPYVGCGVLASAVGMDKVVSKILFERAGIPVVPYIYFFDRDWRRDKDALVKASEDKLGYPVFIKPVNMGSSVGITKAHDRAEFVAGVDNALQFDSKILIEAAVNAREIECAVLEEDGDIQTTLPGEVVASKEFYDYEAKYADDQDSKIVIPAEIDSATIDKIRTYAHDAFAAIDGAGPTRADFFVDRDTGDIYINEVNTMPGFTDISMYPMMWENMGVSYSELVERLIQTAKRKKVTDYTLK</sequence>
<comment type="similarity">
    <text evidence="5 22">Belongs to the D-alanine--D-alanine ligase family.</text>
</comment>
<comment type="cofactor">
    <cofactor evidence="25">
        <name>Mg(2+)</name>
        <dbReference type="ChEBI" id="CHEBI:18420"/>
    </cofactor>
    <cofactor evidence="25">
        <name>Mn(2+)</name>
        <dbReference type="ChEBI" id="CHEBI:29035"/>
    </cofactor>
    <text evidence="25">Binds 2 magnesium or manganese ions per subunit.</text>
</comment>
<gene>
    <name evidence="22" type="primary">ddl</name>
    <name evidence="28" type="ORF">FRC53_08850</name>
</gene>
<keyword evidence="8 22" id="KW-0436">Ligase</keyword>
<dbReference type="Gene3D" id="3.30.470.20">
    <property type="entry name" value="ATP-grasp fold, B domain"/>
    <property type="match status" value="1"/>
</dbReference>
<keyword evidence="7 22" id="KW-0963">Cytoplasm</keyword>
<feature type="binding site" evidence="24">
    <location>
        <begin position="212"/>
        <end position="219"/>
    </location>
    <ligand>
        <name>ATP</name>
        <dbReference type="ChEBI" id="CHEBI:30616"/>
    </ligand>
</feature>
<feature type="binding site" evidence="25">
    <location>
        <position position="294"/>
    </location>
    <ligand>
        <name>Mg(2+)</name>
        <dbReference type="ChEBI" id="CHEBI:18420"/>
        <label>1</label>
    </ligand>
</feature>
<evidence type="ECO:0000256" key="26">
    <source>
        <dbReference type="PROSITE-ProRule" id="PRU00409"/>
    </source>
</evidence>
<dbReference type="GO" id="GO:0046872">
    <property type="term" value="F:metal ion binding"/>
    <property type="evidence" value="ECO:0007669"/>
    <property type="project" value="UniProtKB-KW"/>
</dbReference>
<dbReference type="PROSITE" id="PS00843">
    <property type="entry name" value="DALA_DALA_LIGASE_1"/>
    <property type="match status" value="1"/>
</dbReference>
<evidence type="ECO:0000256" key="1">
    <source>
        <dbReference type="ARBA" id="ARBA00001936"/>
    </source>
</evidence>
<dbReference type="Gene3D" id="3.30.1490.20">
    <property type="entry name" value="ATP-grasp fold, A domain"/>
    <property type="match status" value="1"/>
</dbReference>
<dbReference type="InterPro" id="IPR000291">
    <property type="entry name" value="D-Ala_lig_Van_CS"/>
</dbReference>
<evidence type="ECO:0000256" key="12">
    <source>
        <dbReference type="ARBA" id="ARBA00022842"/>
    </source>
</evidence>
<evidence type="ECO:0000256" key="5">
    <source>
        <dbReference type="ARBA" id="ARBA00010871"/>
    </source>
</evidence>
<dbReference type="EMBL" id="VOGB01000005">
    <property type="protein sequence ID" value="MQM73503.1"/>
    <property type="molecule type" value="Genomic_DNA"/>
</dbReference>
<evidence type="ECO:0000313" key="29">
    <source>
        <dbReference type="Proteomes" id="UP000473648"/>
    </source>
</evidence>
<dbReference type="SUPFAM" id="SSF56059">
    <property type="entry name" value="Glutathione synthetase ATP-binding domain-like"/>
    <property type="match status" value="1"/>
</dbReference>
<evidence type="ECO:0000256" key="10">
    <source>
        <dbReference type="ARBA" id="ARBA00022741"/>
    </source>
</evidence>
<feature type="active site" evidence="23">
    <location>
        <position position="319"/>
    </location>
</feature>
<dbReference type="GO" id="GO:0008360">
    <property type="term" value="P:regulation of cell shape"/>
    <property type="evidence" value="ECO:0007669"/>
    <property type="project" value="UniProtKB-KW"/>
</dbReference>
<name>A0A6L5GTJ4_9FIRM</name>
<dbReference type="GO" id="GO:0009252">
    <property type="term" value="P:peptidoglycan biosynthetic process"/>
    <property type="evidence" value="ECO:0007669"/>
    <property type="project" value="UniProtKB-UniRule"/>
</dbReference>
<evidence type="ECO:0000256" key="7">
    <source>
        <dbReference type="ARBA" id="ARBA00022490"/>
    </source>
</evidence>
<keyword evidence="16 22" id="KW-0961">Cell wall biogenesis/degradation</keyword>
<dbReference type="HAMAP" id="MF_00047">
    <property type="entry name" value="Dala_Dala_lig"/>
    <property type="match status" value="1"/>
</dbReference>
<evidence type="ECO:0000256" key="22">
    <source>
        <dbReference type="HAMAP-Rule" id="MF_00047"/>
    </source>
</evidence>
<keyword evidence="15 25" id="KW-0464">Manganese</keyword>
<evidence type="ECO:0000259" key="27">
    <source>
        <dbReference type="PROSITE" id="PS50975"/>
    </source>
</evidence>
<dbReference type="AlphaFoldDB" id="A0A6L5GTJ4"/>
<comment type="function">
    <text evidence="2 22">Cell wall formation.</text>
</comment>
<evidence type="ECO:0000256" key="20">
    <source>
        <dbReference type="ARBA" id="ARBA00076288"/>
    </source>
</evidence>
<keyword evidence="12 25" id="KW-0460">Magnesium</keyword>
<evidence type="ECO:0000256" key="23">
    <source>
        <dbReference type="PIRSR" id="PIRSR039102-1"/>
    </source>
</evidence>
<evidence type="ECO:0000256" key="16">
    <source>
        <dbReference type="ARBA" id="ARBA00023316"/>
    </source>
</evidence>
<feature type="binding site" evidence="24">
    <location>
        <begin position="182"/>
        <end position="183"/>
    </location>
    <ligand>
        <name>ATP</name>
        <dbReference type="ChEBI" id="CHEBI:30616"/>
    </ligand>
</feature>
<evidence type="ECO:0000256" key="14">
    <source>
        <dbReference type="ARBA" id="ARBA00022984"/>
    </source>
</evidence>
<evidence type="ECO:0000256" key="2">
    <source>
        <dbReference type="ARBA" id="ARBA00003921"/>
    </source>
</evidence>
<feature type="active site" evidence="23">
    <location>
        <position position="17"/>
    </location>
</feature>
<dbReference type="NCBIfam" id="TIGR01205">
    <property type="entry name" value="D_ala_D_alaTIGR"/>
    <property type="match status" value="1"/>
</dbReference>
<dbReference type="FunFam" id="3.30.1490.20:FF:000007">
    <property type="entry name" value="D-alanine--D-alanine ligase"/>
    <property type="match status" value="1"/>
</dbReference>
<feature type="binding site" evidence="24">
    <location>
        <begin position="174"/>
        <end position="176"/>
    </location>
    <ligand>
        <name>ATP</name>
        <dbReference type="ChEBI" id="CHEBI:30616"/>
    </ligand>
</feature>
<dbReference type="FunFam" id="3.30.470.20:FF:000008">
    <property type="entry name" value="D-alanine--D-alanine ligase"/>
    <property type="match status" value="1"/>
</dbReference>
<proteinExistence type="inferred from homology"/>
<dbReference type="PANTHER" id="PTHR23132:SF25">
    <property type="entry name" value="D-ALANINE--D-ALANINE LIGASE A"/>
    <property type="match status" value="1"/>
</dbReference>
<dbReference type="Proteomes" id="UP000473648">
    <property type="component" value="Unassembled WGS sequence"/>
</dbReference>
<dbReference type="PROSITE" id="PS00844">
    <property type="entry name" value="DALA_DALA_LIGASE_2"/>
    <property type="match status" value="1"/>
</dbReference>
<dbReference type="GO" id="GO:0071555">
    <property type="term" value="P:cell wall organization"/>
    <property type="evidence" value="ECO:0007669"/>
    <property type="project" value="UniProtKB-KW"/>
</dbReference>
<feature type="binding site" evidence="25">
    <location>
        <position position="310"/>
    </location>
    <ligand>
        <name>Mg(2+)</name>
        <dbReference type="ChEBI" id="CHEBI:18420"/>
        <label>2</label>
    </ligand>
</feature>
<evidence type="ECO:0000256" key="4">
    <source>
        <dbReference type="ARBA" id="ARBA00004752"/>
    </source>
</evidence>
<evidence type="ECO:0000256" key="25">
    <source>
        <dbReference type="PIRSR" id="PIRSR039102-3"/>
    </source>
</evidence>
<feature type="binding site" evidence="24">
    <location>
        <position position="129"/>
    </location>
    <ligand>
        <name>ATP</name>
        <dbReference type="ChEBI" id="CHEBI:30616"/>
    </ligand>
</feature>
<dbReference type="InterPro" id="IPR013815">
    <property type="entry name" value="ATP_grasp_subdomain_1"/>
</dbReference>
<organism evidence="28 29">
    <name type="scientific">Candidatus Pseudoramibacter fermentans</name>
    <dbReference type="NCBI Taxonomy" id="2594427"/>
    <lineage>
        <taxon>Bacteria</taxon>
        <taxon>Bacillati</taxon>
        <taxon>Bacillota</taxon>
        <taxon>Clostridia</taxon>
        <taxon>Eubacteriales</taxon>
        <taxon>Eubacteriaceae</taxon>
        <taxon>Pseudoramibacter</taxon>
    </lineage>
</organism>
<feature type="binding site" evidence="25">
    <location>
        <position position="308"/>
    </location>
    <ligand>
        <name>Mg(2+)</name>
        <dbReference type="ChEBI" id="CHEBI:18420"/>
        <label>1</label>
    </ligand>
</feature>
<evidence type="ECO:0000256" key="11">
    <source>
        <dbReference type="ARBA" id="ARBA00022840"/>
    </source>
</evidence>
<dbReference type="InterPro" id="IPR016185">
    <property type="entry name" value="PreATP-grasp_dom_sf"/>
</dbReference>
<evidence type="ECO:0000256" key="24">
    <source>
        <dbReference type="PIRSR" id="PIRSR039102-2"/>
    </source>
</evidence>
<evidence type="ECO:0000256" key="3">
    <source>
        <dbReference type="ARBA" id="ARBA00004496"/>
    </source>
</evidence>
<reference evidence="28" key="1">
    <citation type="journal article" date="2020" name="Appl. Environ. Microbiol.">
        <title>Medium-Chain Fatty Acid Synthesis by 'Candidatus Weimeria bifida' gen. nov., sp. nov., and 'Candidatus Pseudoramibacter fermentans' sp. nov.</title>
        <authorList>
            <person name="Scarborough M.J."/>
            <person name="Myers K.S."/>
            <person name="Donohue T.J."/>
            <person name="Noguera D.R."/>
        </authorList>
    </citation>
    <scope>NUCLEOTIDE SEQUENCE</scope>
    <source>
        <strain evidence="28">EUB1.1</strain>
    </source>
</reference>
<dbReference type="GO" id="GO:0005829">
    <property type="term" value="C:cytosol"/>
    <property type="evidence" value="ECO:0007669"/>
    <property type="project" value="TreeGrafter"/>
</dbReference>
<dbReference type="UniPathway" id="UPA00219"/>
<evidence type="ECO:0000313" key="28">
    <source>
        <dbReference type="EMBL" id="MQM73503.1"/>
    </source>
</evidence>
<feature type="active site" evidence="23">
    <location>
        <position position="182"/>
    </location>
</feature>
<evidence type="ECO:0000256" key="17">
    <source>
        <dbReference type="ARBA" id="ARBA00047614"/>
    </source>
</evidence>
<dbReference type="InterPro" id="IPR011127">
    <property type="entry name" value="Dala_Dala_lig_N"/>
</dbReference>
<dbReference type="PANTHER" id="PTHR23132">
    <property type="entry name" value="D-ALANINE--D-ALANINE LIGASE"/>
    <property type="match status" value="1"/>
</dbReference>
<comment type="cofactor">
    <cofactor evidence="1">
        <name>Mn(2+)</name>
        <dbReference type="ChEBI" id="CHEBI:29035"/>
    </cofactor>
</comment>
<comment type="subcellular location">
    <subcellularLocation>
        <location evidence="3 22">Cytoplasm</location>
    </subcellularLocation>
</comment>
<dbReference type="InterPro" id="IPR005905">
    <property type="entry name" value="D_ala_D_ala"/>
</dbReference>
<dbReference type="PIRSF" id="PIRSF039102">
    <property type="entry name" value="Ddl/VanB"/>
    <property type="match status" value="1"/>
</dbReference>
<keyword evidence="10 24" id="KW-0547">Nucleotide-binding</keyword>
<evidence type="ECO:0000256" key="6">
    <source>
        <dbReference type="ARBA" id="ARBA00012216"/>
    </source>
</evidence>
<feature type="domain" description="ATP-grasp" evidence="27">
    <location>
        <begin position="133"/>
        <end position="341"/>
    </location>
</feature>
<feature type="binding site" evidence="25">
    <location>
        <position position="308"/>
    </location>
    <ligand>
        <name>Mg(2+)</name>
        <dbReference type="ChEBI" id="CHEBI:18420"/>
        <label>2</label>
    </ligand>
</feature>
<protein>
    <recommendedName>
        <fullName evidence="19 22">D-alanine--D-alanine ligase</fullName>
        <ecNumber evidence="6 22">6.3.2.4</ecNumber>
    </recommendedName>
    <alternativeName>
        <fullName evidence="21 22">D-Ala-D-Ala ligase</fullName>
    </alternativeName>
    <alternativeName>
        <fullName evidence="20 22">D-alanylalanine synthetase</fullName>
    </alternativeName>
</protein>
<evidence type="ECO:0000256" key="9">
    <source>
        <dbReference type="ARBA" id="ARBA00022723"/>
    </source>
</evidence>